<evidence type="ECO:0000313" key="9">
    <source>
        <dbReference type="Proteomes" id="UP000245627"/>
    </source>
</evidence>
<dbReference type="PIRSF" id="PIRSF019239">
    <property type="entry name" value="MrpE"/>
    <property type="match status" value="1"/>
</dbReference>
<keyword evidence="5 7" id="KW-1133">Transmembrane helix</keyword>
<dbReference type="Proteomes" id="UP000245627">
    <property type="component" value="Unassembled WGS sequence"/>
</dbReference>
<sequence length="158" mass="18645">MIKYFLMNLLLSFIWVALTGSLSYSNFIFGLLLGFFVLWIMSRNEYDQRYFYRVPKIISFLLYFIWEMIKANLQVAYDVMTPKYFFRPGVVLFPLSAKTDLEINVLSTFISLTPGTLILDVSEDKKALYIHVMYLNDPETFVNSLKMGVERRLMEVLR</sequence>
<comment type="caution">
    <text evidence="8">The sequence shown here is derived from an EMBL/GenBank/DDBJ whole genome shotgun (WGS) entry which is preliminary data.</text>
</comment>
<reference evidence="8 9" key="1">
    <citation type="submission" date="2018-04" db="EMBL/GenBank/DDBJ databases">
        <title>Sphingobacterium cortibacter sp. nov.</title>
        <authorList>
            <person name="Li Y."/>
        </authorList>
    </citation>
    <scope>NUCLEOTIDE SEQUENCE [LARGE SCALE GENOMIC DNA]</scope>
    <source>
        <strain evidence="8 9">2c-3</strain>
    </source>
</reference>
<evidence type="ECO:0000256" key="2">
    <source>
        <dbReference type="ARBA" id="ARBA00006228"/>
    </source>
</evidence>
<comment type="subcellular location">
    <subcellularLocation>
        <location evidence="1">Cell membrane</location>
        <topology evidence="1">Multi-pass membrane protein</topology>
    </subcellularLocation>
</comment>
<keyword evidence="4 7" id="KW-0812">Transmembrane</keyword>
<evidence type="ECO:0000256" key="7">
    <source>
        <dbReference type="SAM" id="Phobius"/>
    </source>
</evidence>
<evidence type="ECO:0000256" key="3">
    <source>
        <dbReference type="ARBA" id="ARBA00022475"/>
    </source>
</evidence>
<accession>A0A2T8HKZ6</accession>
<organism evidence="8 9">
    <name type="scientific">Sphingobacterium corticibacter</name>
    <dbReference type="NCBI Taxonomy" id="2171749"/>
    <lineage>
        <taxon>Bacteria</taxon>
        <taxon>Pseudomonadati</taxon>
        <taxon>Bacteroidota</taxon>
        <taxon>Sphingobacteriia</taxon>
        <taxon>Sphingobacteriales</taxon>
        <taxon>Sphingobacteriaceae</taxon>
        <taxon>Sphingobacterium</taxon>
    </lineage>
</organism>
<dbReference type="OrthoDB" id="9800498at2"/>
<dbReference type="PANTHER" id="PTHR34584">
    <property type="entry name" value="NA(+)/H(+) ANTIPORTER SUBUNIT E1"/>
    <property type="match status" value="1"/>
</dbReference>
<dbReference type="Pfam" id="PF01899">
    <property type="entry name" value="MNHE"/>
    <property type="match status" value="1"/>
</dbReference>
<keyword evidence="9" id="KW-1185">Reference proteome</keyword>
<evidence type="ECO:0000313" key="8">
    <source>
        <dbReference type="EMBL" id="PVH26116.1"/>
    </source>
</evidence>
<feature type="transmembrane region" description="Helical" evidence="7">
    <location>
        <begin position="50"/>
        <end position="66"/>
    </location>
</feature>
<dbReference type="GO" id="GO:0005886">
    <property type="term" value="C:plasma membrane"/>
    <property type="evidence" value="ECO:0007669"/>
    <property type="project" value="UniProtKB-SubCell"/>
</dbReference>
<proteinExistence type="inferred from homology"/>
<dbReference type="EMBL" id="QDKG01000001">
    <property type="protein sequence ID" value="PVH26116.1"/>
    <property type="molecule type" value="Genomic_DNA"/>
</dbReference>
<evidence type="ECO:0000256" key="5">
    <source>
        <dbReference type="ARBA" id="ARBA00022989"/>
    </source>
</evidence>
<comment type="similarity">
    <text evidence="2">Belongs to the CPA3 antiporters (TC 2.A.63) subunit E family.</text>
</comment>
<evidence type="ECO:0000256" key="4">
    <source>
        <dbReference type="ARBA" id="ARBA00022692"/>
    </source>
</evidence>
<keyword evidence="6 7" id="KW-0472">Membrane</keyword>
<dbReference type="PANTHER" id="PTHR34584:SF1">
    <property type="entry name" value="NA(+)_H(+) ANTIPORTER SUBUNIT E1"/>
    <property type="match status" value="1"/>
</dbReference>
<evidence type="ECO:0000256" key="6">
    <source>
        <dbReference type="ARBA" id="ARBA00023136"/>
    </source>
</evidence>
<evidence type="ECO:0000256" key="1">
    <source>
        <dbReference type="ARBA" id="ARBA00004651"/>
    </source>
</evidence>
<gene>
    <name evidence="8" type="ORF">DC487_00375</name>
</gene>
<dbReference type="GO" id="GO:0008324">
    <property type="term" value="F:monoatomic cation transmembrane transporter activity"/>
    <property type="evidence" value="ECO:0007669"/>
    <property type="project" value="InterPro"/>
</dbReference>
<feature type="transmembrane region" description="Helical" evidence="7">
    <location>
        <begin position="12"/>
        <end position="38"/>
    </location>
</feature>
<protein>
    <submittedName>
        <fullName evidence="8">Na+/H+ antiporter subunit E</fullName>
    </submittedName>
</protein>
<name>A0A2T8HKZ6_9SPHI</name>
<dbReference type="AlphaFoldDB" id="A0A2T8HKZ6"/>
<dbReference type="InterPro" id="IPR002758">
    <property type="entry name" value="Cation_antiport_E"/>
</dbReference>
<dbReference type="RefSeq" id="WP_116773961.1">
    <property type="nucleotide sequence ID" value="NZ_QDKG01000001.1"/>
</dbReference>
<keyword evidence="3" id="KW-1003">Cell membrane</keyword>